<protein>
    <submittedName>
        <fullName evidence="2">Uncharacterized protein</fullName>
    </submittedName>
</protein>
<keyword evidence="3" id="KW-1185">Reference proteome</keyword>
<feature type="region of interest" description="Disordered" evidence="1">
    <location>
        <begin position="1"/>
        <end position="20"/>
    </location>
</feature>
<reference evidence="2 3" key="1">
    <citation type="submission" date="2013-07" db="EMBL/GenBank/DDBJ databases">
        <title>Comparative Genomic and Metabolomic Analysis of Twelve Strains of Pseudoalteromonas luteoviolacea.</title>
        <authorList>
            <person name="Vynne N.G."/>
            <person name="Mansson M."/>
            <person name="Gram L."/>
        </authorList>
    </citation>
    <scope>NUCLEOTIDE SEQUENCE [LARGE SCALE GENOMIC DNA]</scope>
    <source>
        <strain evidence="2 3">DSM 6061</strain>
    </source>
</reference>
<accession>A0A166VRQ1</accession>
<dbReference type="EMBL" id="AUYB01000123">
    <property type="protein sequence ID" value="KZN33584.1"/>
    <property type="molecule type" value="Genomic_DNA"/>
</dbReference>
<evidence type="ECO:0000313" key="2">
    <source>
        <dbReference type="EMBL" id="KZN33584.1"/>
    </source>
</evidence>
<dbReference type="Proteomes" id="UP000076643">
    <property type="component" value="Unassembled WGS sequence"/>
</dbReference>
<name>A0A166VRQ1_9GAMM</name>
<dbReference type="RefSeq" id="WP_063365717.1">
    <property type="nucleotide sequence ID" value="NZ_AQHB01000023.1"/>
</dbReference>
<comment type="caution">
    <text evidence="2">The sequence shown here is derived from an EMBL/GenBank/DDBJ whole genome shotgun (WGS) entry which is preliminary data.</text>
</comment>
<evidence type="ECO:0000313" key="3">
    <source>
        <dbReference type="Proteomes" id="UP000076643"/>
    </source>
</evidence>
<gene>
    <name evidence="2" type="ORF">N475_20190</name>
</gene>
<proteinExistence type="predicted"/>
<dbReference type="AlphaFoldDB" id="A0A166VRQ1"/>
<dbReference type="PATRIC" id="fig|1365250.3.peg.3747"/>
<feature type="compositionally biased region" description="Basic and acidic residues" evidence="1">
    <location>
        <begin position="10"/>
        <end position="20"/>
    </location>
</feature>
<organism evidence="2 3">
    <name type="scientific">Pseudoalteromonas luteoviolacea DSM 6061</name>
    <dbReference type="NCBI Taxonomy" id="1365250"/>
    <lineage>
        <taxon>Bacteria</taxon>
        <taxon>Pseudomonadati</taxon>
        <taxon>Pseudomonadota</taxon>
        <taxon>Gammaproteobacteria</taxon>
        <taxon>Alteromonadales</taxon>
        <taxon>Pseudoalteromonadaceae</taxon>
        <taxon>Pseudoalteromonas</taxon>
    </lineage>
</organism>
<dbReference type="Gene3D" id="3.90.1720.70">
    <property type="match status" value="1"/>
</dbReference>
<sequence length="171" mass="18393">MMHLLNAEAPNRREPTAKRPNSEDFWEEYLNYDEYDTASVWETVGGSLGKGYGPYSNSCATRVSHGINYSGEPIPRGAPGANLNYGGDNGGLRYILSARQLKVHLTNIWGAPDISNVSFSQLSALQTSLAPNQVAIGVSTSHATVITRTYTDQYVGAAAGGSVWVLPVKSN</sequence>
<evidence type="ECO:0000256" key="1">
    <source>
        <dbReference type="SAM" id="MobiDB-lite"/>
    </source>
</evidence>